<evidence type="ECO:0000259" key="1">
    <source>
        <dbReference type="PROSITE" id="PS50102"/>
    </source>
</evidence>
<dbReference type="SMART" id="SM00360">
    <property type="entry name" value="RRM"/>
    <property type="match status" value="1"/>
</dbReference>
<dbReference type="InterPro" id="IPR012677">
    <property type="entry name" value="Nucleotide-bd_a/b_plait_sf"/>
</dbReference>
<name>A0A3B0YXS0_9ZZZZ</name>
<proteinExistence type="predicted"/>
<dbReference type="CDD" id="cd00590">
    <property type="entry name" value="RRM_SF"/>
    <property type="match status" value="1"/>
</dbReference>
<feature type="domain" description="RRM" evidence="1">
    <location>
        <begin position="1"/>
        <end position="80"/>
    </location>
</feature>
<evidence type="ECO:0000313" key="2">
    <source>
        <dbReference type="EMBL" id="VAW73196.1"/>
    </source>
</evidence>
<dbReference type="GO" id="GO:0003723">
    <property type="term" value="F:RNA binding"/>
    <property type="evidence" value="ECO:0007669"/>
    <property type="project" value="InterPro"/>
</dbReference>
<protein>
    <recommendedName>
        <fullName evidence="1">RRM domain-containing protein</fullName>
    </recommendedName>
</protein>
<dbReference type="SUPFAM" id="SSF54928">
    <property type="entry name" value="RNA-binding domain, RBD"/>
    <property type="match status" value="1"/>
</dbReference>
<dbReference type="EMBL" id="UOFL01000041">
    <property type="protein sequence ID" value="VAW73196.1"/>
    <property type="molecule type" value="Genomic_DNA"/>
</dbReference>
<dbReference type="PROSITE" id="PS50102">
    <property type="entry name" value="RRM"/>
    <property type="match status" value="1"/>
</dbReference>
<reference evidence="2" key="1">
    <citation type="submission" date="2018-06" db="EMBL/GenBank/DDBJ databases">
        <authorList>
            <person name="Zhirakovskaya E."/>
        </authorList>
    </citation>
    <scope>NUCLEOTIDE SEQUENCE</scope>
</reference>
<gene>
    <name evidence="2" type="ORF">MNBD_GAMMA12-555</name>
</gene>
<dbReference type="Pfam" id="PF00076">
    <property type="entry name" value="RRM_1"/>
    <property type="match status" value="1"/>
</dbReference>
<dbReference type="InterPro" id="IPR000504">
    <property type="entry name" value="RRM_dom"/>
</dbReference>
<accession>A0A3B0YXS0</accession>
<dbReference type="AlphaFoldDB" id="A0A3B0YXS0"/>
<dbReference type="Gene3D" id="3.30.70.330">
    <property type="match status" value="1"/>
</dbReference>
<sequence length="111" mass="13015">MEIFIGNLPLDASVLDLKKLFGKIENGTRIRIYKSRLKDGSSKCYGHAVFGNLQIAQTLISEHHGCLMQDNPIEVRLYEQRRLRNDRRAPVWGGCHWSGINRRRVERRRKR</sequence>
<dbReference type="InterPro" id="IPR035979">
    <property type="entry name" value="RBD_domain_sf"/>
</dbReference>
<organism evidence="2">
    <name type="scientific">hydrothermal vent metagenome</name>
    <dbReference type="NCBI Taxonomy" id="652676"/>
    <lineage>
        <taxon>unclassified sequences</taxon>
        <taxon>metagenomes</taxon>
        <taxon>ecological metagenomes</taxon>
    </lineage>
</organism>